<dbReference type="GO" id="GO:0006777">
    <property type="term" value="P:Mo-molybdopterin cofactor biosynthetic process"/>
    <property type="evidence" value="ECO:0007669"/>
    <property type="project" value="InterPro"/>
</dbReference>
<evidence type="ECO:0000313" key="2">
    <source>
        <dbReference type="Proteomes" id="UP000188145"/>
    </source>
</evidence>
<name>A0A1Q2CJP0_9ACTN</name>
<sequence length="141" mass="15114">MTARIAVADVTTEDVDCEALLASVGDDRAGAVVTFAGVVRDHDHGKSVTGIEYVGHPSAADVMREVAEEFAQREGVHAIAAQHRVGMLGIGGVALYVAVAASHRRQAFECASDLVDTVKERLPIWKKQYLSDGSHEWSQCP</sequence>
<dbReference type="PANTHER" id="PTHR23404">
    <property type="entry name" value="MOLYBDOPTERIN SYNTHASE RELATED"/>
    <property type="match status" value="1"/>
</dbReference>
<dbReference type="KEGG" id="tes:BW730_00830"/>
<dbReference type="STRING" id="1332264.BW730_00830"/>
<dbReference type="Proteomes" id="UP000188145">
    <property type="component" value="Chromosome"/>
</dbReference>
<dbReference type="InterPro" id="IPR003448">
    <property type="entry name" value="Mopterin_biosynth_MoaE"/>
</dbReference>
<organism evidence="1 2">
    <name type="scientific">Tessaracoccus aquimaris</name>
    <dbReference type="NCBI Taxonomy" id="1332264"/>
    <lineage>
        <taxon>Bacteria</taxon>
        <taxon>Bacillati</taxon>
        <taxon>Actinomycetota</taxon>
        <taxon>Actinomycetes</taxon>
        <taxon>Propionibacteriales</taxon>
        <taxon>Propionibacteriaceae</taxon>
        <taxon>Tessaracoccus</taxon>
    </lineage>
</organism>
<keyword evidence="2" id="KW-1185">Reference proteome</keyword>
<dbReference type="InterPro" id="IPR036563">
    <property type="entry name" value="MoaE_sf"/>
</dbReference>
<dbReference type="EMBL" id="CP019606">
    <property type="protein sequence ID" value="AQP46327.1"/>
    <property type="molecule type" value="Genomic_DNA"/>
</dbReference>
<evidence type="ECO:0000313" key="1">
    <source>
        <dbReference type="EMBL" id="AQP46327.1"/>
    </source>
</evidence>
<gene>
    <name evidence="1" type="ORF">BW730_00830</name>
</gene>
<dbReference type="SUPFAM" id="SSF54690">
    <property type="entry name" value="Molybdopterin synthase subunit MoaE"/>
    <property type="match status" value="1"/>
</dbReference>
<proteinExistence type="predicted"/>
<dbReference type="Gene3D" id="3.90.1170.40">
    <property type="entry name" value="Molybdopterin biosynthesis MoaE subunit"/>
    <property type="match status" value="1"/>
</dbReference>
<dbReference type="CDD" id="cd00756">
    <property type="entry name" value="MoaE"/>
    <property type="match status" value="1"/>
</dbReference>
<accession>A0A1Q2CJP0</accession>
<dbReference type="AlphaFoldDB" id="A0A1Q2CJP0"/>
<reference evidence="2" key="1">
    <citation type="submission" date="2017-02" db="EMBL/GenBank/DDBJ databases">
        <title>Tessaracoccus aquaemaris sp. nov., isolated from the intestine of a Korean rockfish, Sebastes schlegelii, in a marine aquaculture pond.</title>
        <authorList>
            <person name="Tak E.J."/>
            <person name="Bae J.-W."/>
        </authorList>
    </citation>
    <scope>NUCLEOTIDE SEQUENCE [LARGE SCALE GENOMIC DNA]</scope>
    <source>
        <strain evidence="2">NSG39</strain>
    </source>
</reference>
<dbReference type="Pfam" id="PF02391">
    <property type="entry name" value="MoaE"/>
    <property type="match status" value="1"/>
</dbReference>
<protein>
    <submittedName>
        <fullName evidence="1">Molybdenum cofactor biosynthesis protein MoaE</fullName>
    </submittedName>
</protein>
<dbReference type="RefSeq" id="WP_077684654.1">
    <property type="nucleotide sequence ID" value="NZ_CP019606.1"/>
</dbReference>